<feature type="compositionally biased region" description="Low complexity" evidence="6">
    <location>
        <begin position="802"/>
        <end position="819"/>
    </location>
</feature>
<dbReference type="PROSITE" id="PS50158">
    <property type="entry name" value="ZF_CCHC"/>
    <property type="match status" value="1"/>
</dbReference>
<evidence type="ECO:0000313" key="10">
    <source>
        <dbReference type="Proteomes" id="UP000829196"/>
    </source>
</evidence>
<comment type="caution">
    <text evidence="9">The sequence shown here is derived from an EMBL/GenBank/DDBJ whole genome shotgun (WGS) entry which is preliminary data.</text>
</comment>
<sequence>MAASSSATLVEESGSSSTTNEVIIPQQLKFFMANVKTMVTVQLTTENHLIWKSQLLKLFTANNFDGYLDGTIVPPAKQIVDSNGQSKTNPLYSTWLLIDQHLASAIYSTISASLLPYVLNLSSSQEIWLTIKRRLQSSNRSRLLQLKGELHQLQLGDKTMVQCLFEIKNKVNAIAAAGSTIEAEDIIHYTLNGLPITYQSFKTAIRTMQSLIAIDDFYSMLCSEELHLNADLSRNSNNLSSGDPNLALTATRGTYRGRSATRGRNRGIISTRTNSGCSSSGRPPINDGNQAANRGGRRTRSTIECQICGKPGHSAVNCWYRHDTSYNSTPQAYIMTDNSQPAEWFLDSGATEHLTSNPAQLQNMQPYTGNSNVQVGNGQQLQIAHTGQGLLPTPLRKLRLSKIFHVPQMSHNLISVHKLTSENPCYVLLHSNGFLIKDSKSNRTLLHGPNRHGLYPINPQATASSPTYCLSSTTASPSIAVWHQRLGHPSSTTQRFLPTIFSSSPAVNSVLHCNACAQAKTSRLSFSLSVTRSTKCLELIHSDVWGPSPILSMQSYRYYVLFVDDFSPYSWVFPLYNKSEVCSTFLRFKQMVELQFQTKIKILRTDRGGEYMSSVFQTHLQNFGIVHQTSCPYTPQQNGVSERKHRHIVETMRALLFDAHLPGKFWTDALLTAVYLINRLPSSSNQHKSPYEYLYHRPPSYAHLRTFGCLAYPWLATQLSHKLNPRSQPCIFLGYVPNSKGYRCFDFKTSKMYISRHVTFHESVFPFMPVPTSSPPPDANGNPTPSTLIPASSLQPHPPNLPSTTQSSTSPTLVPLTSSANAPAIDPSVSSPDNPPPESTPNIPTTHPMLTRAKTGKLKPKPVFDLDHQVIPANPTSFTQAAKYVVWRRAMSSEFEALQSQGTWRLVPHEPGQNILGCKWLYKTKYNADGSVARYKARLVAQGFKQEHGLDYHETFSPVAKFATIRLFLTVAVSNSWSLFQLDVSNAFLHGKLHEQVYMKQPAGFMDPQYPHHVCSL</sequence>
<dbReference type="InterPro" id="IPR036397">
    <property type="entry name" value="RNaseH_sf"/>
</dbReference>
<evidence type="ECO:0000256" key="5">
    <source>
        <dbReference type="PROSITE-ProRule" id="PRU00047"/>
    </source>
</evidence>
<keyword evidence="5" id="KW-0862">Zinc</keyword>
<keyword evidence="1" id="KW-0645">Protease</keyword>
<dbReference type="GO" id="GO:0015074">
    <property type="term" value="P:DNA integration"/>
    <property type="evidence" value="ECO:0007669"/>
    <property type="project" value="InterPro"/>
</dbReference>
<dbReference type="OrthoDB" id="684929at2759"/>
<keyword evidence="3" id="KW-0064">Aspartyl protease</keyword>
<dbReference type="InterPro" id="IPR057670">
    <property type="entry name" value="SH3_retrovirus"/>
</dbReference>
<organism evidence="9 10">
    <name type="scientific">Dendrobium nobile</name>
    <name type="common">Orchid</name>
    <dbReference type="NCBI Taxonomy" id="94219"/>
    <lineage>
        <taxon>Eukaryota</taxon>
        <taxon>Viridiplantae</taxon>
        <taxon>Streptophyta</taxon>
        <taxon>Embryophyta</taxon>
        <taxon>Tracheophyta</taxon>
        <taxon>Spermatophyta</taxon>
        <taxon>Magnoliopsida</taxon>
        <taxon>Liliopsida</taxon>
        <taxon>Asparagales</taxon>
        <taxon>Orchidaceae</taxon>
        <taxon>Epidendroideae</taxon>
        <taxon>Malaxideae</taxon>
        <taxon>Dendrobiinae</taxon>
        <taxon>Dendrobium</taxon>
    </lineage>
</organism>
<dbReference type="PROSITE" id="PS50994">
    <property type="entry name" value="INTEGRASE"/>
    <property type="match status" value="1"/>
</dbReference>
<dbReference type="Pfam" id="PF25597">
    <property type="entry name" value="SH3_retrovirus"/>
    <property type="match status" value="1"/>
</dbReference>
<dbReference type="Pfam" id="PF14223">
    <property type="entry name" value="Retrotran_gag_2"/>
    <property type="match status" value="1"/>
</dbReference>
<keyword evidence="10" id="KW-1185">Reference proteome</keyword>
<dbReference type="InterPro" id="IPR036875">
    <property type="entry name" value="Znf_CCHC_sf"/>
</dbReference>
<reference evidence="9" key="1">
    <citation type="journal article" date="2022" name="Front. Genet.">
        <title>Chromosome-Scale Assembly of the Dendrobium nobile Genome Provides Insights Into the Molecular Mechanism of the Biosynthesis of the Medicinal Active Ingredient of Dendrobium.</title>
        <authorList>
            <person name="Xu Q."/>
            <person name="Niu S.-C."/>
            <person name="Li K.-L."/>
            <person name="Zheng P.-J."/>
            <person name="Zhang X.-J."/>
            <person name="Jia Y."/>
            <person name="Liu Y."/>
            <person name="Niu Y.-X."/>
            <person name="Yu L.-H."/>
            <person name="Chen D.-F."/>
            <person name="Zhang G.-Q."/>
        </authorList>
    </citation>
    <scope>NUCLEOTIDE SEQUENCE</scope>
    <source>
        <tissue evidence="9">Leaf</tissue>
    </source>
</reference>
<keyword evidence="4" id="KW-0378">Hydrolase</keyword>
<dbReference type="Gene3D" id="3.30.420.10">
    <property type="entry name" value="Ribonuclease H-like superfamily/Ribonuclease H"/>
    <property type="match status" value="1"/>
</dbReference>
<dbReference type="PANTHER" id="PTHR42648:SF26">
    <property type="entry name" value="INTEGRASE CATALYTIC DOMAIN-CONTAINING PROTEIN"/>
    <property type="match status" value="1"/>
</dbReference>
<dbReference type="Pfam" id="PF22936">
    <property type="entry name" value="Pol_BBD"/>
    <property type="match status" value="1"/>
</dbReference>
<feature type="domain" description="Integrase catalytic" evidence="8">
    <location>
        <begin position="531"/>
        <end position="698"/>
    </location>
</feature>
<evidence type="ECO:0008006" key="11">
    <source>
        <dbReference type="Google" id="ProtNLM"/>
    </source>
</evidence>
<dbReference type="GO" id="GO:0006508">
    <property type="term" value="P:proteolysis"/>
    <property type="evidence" value="ECO:0007669"/>
    <property type="project" value="UniProtKB-KW"/>
</dbReference>
<dbReference type="SUPFAM" id="SSF56672">
    <property type="entry name" value="DNA/RNA polymerases"/>
    <property type="match status" value="1"/>
</dbReference>
<dbReference type="GO" id="GO:0003676">
    <property type="term" value="F:nucleic acid binding"/>
    <property type="evidence" value="ECO:0007669"/>
    <property type="project" value="InterPro"/>
</dbReference>
<dbReference type="InterPro" id="IPR012337">
    <property type="entry name" value="RNaseH-like_sf"/>
</dbReference>
<dbReference type="InterPro" id="IPR039537">
    <property type="entry name" value="Retrotran_Ty1/copia-like"/>
</dbReference>
<feature type="region of interest" description="Disordered" evidence="6">
    <location>
        <begin position="771"/>
        <end position="849"/>
    </location>
</feature>
<evidence type="ECO:0000259" key="7">
    <source>
        <dbReference type="PROSITE" id="PS50158"/>
    </source>
</evidence>
<protein>
    <recommendedName>
        <fullName evidence="11">Retrovirus-related Pol polyprotein from transposon TNT 1-94</fullName>
    </recommendedName>
</protein>
<accession>A0A8T3ANS3</accession>
<dbReference type="SUPFAM" id="SSF57756">
    <property type="entry name" value="Retrovirus zinc finger-like domains"/>
    <property type="match status" value="1"/>
</dbReference>
<proteinExistence type="predicted"/>
<keyword evidence="2" id="KW-0479">Metal-binding</keyword>
<dbReference type="InterPro" id="IPR025724">
    <property type="entry name" value="GAG-pre-integrase_dom"/>
</dbReference>
<feature type="compositionally biased region" description="Polar residues" evidence="6">
    <location>
        <begin position="268"/>
        <end position="292"/>
    </location>
</feature>
<evidence type="ECO:0000256" key="1">
    <source>
        <dbReference type="ARBA" id="ARBA00022670"/>
    </source>
</evidence>
<dbReference type="InterPro" id="IPR013103">
    <property type="entry name" value="RVT_2"/>
</dbReference>
<evidence type="ECO:0000256" key="2">
    <source>
        <dbReference type="ARBA" id="ARBA00022723"/>
    </source>
</evidence>
<name>A0A8T3ANS3_DENNO</name>
<dbReference type="InterPro" id="IPR001878">
    <property type="entry name" value="Znf_CCHC"/>
</dbReference>
<dbReference type="Pfam" id="PF00665">
    <property type="entry name" value="rve"/>
    <property type="match status" value="1"/>
</dbReference>
<evidence type="ECO:0000256" key="4">
    <source>
        <dbReference type="ARBA" id="ARBA00022801"/>
    </source>
</evidence>
<evidence type="ECO:0000256" key="3">
    <source>
        <dbReference type="ARBA" id="ARBA00022750"/>
    </source>
</evidence>
<gene>
    <name evidence="9" type="ORF">KFK09_021487</name>
</gene>
<feature type="domain" description="CCHC-type" evidence="7">
    <location>
        <begin position="305"/>
        <end position="318"/>
    </location>
</feature>
<dbReference type="InterPro" id="IPR043502">
    <property type="entry name" value="DNA/RNA_pol_sf"/>
</dbReference>
<evidence type="ECO:0000256" key="6">
    <source>
        <dbReference type="SAM" id="MobiDB-lite"/>
    </source>
</evidence>
<dbReference type="GO" id="GO:0008270">
    <property type="term" value="F:zinc ion binding"/>
    <property type="evidence" value="ECO:0007669"/>
    <property type="project" value="UniProtKB-KW"/>
</dbReference>
<evidence type="ECO:0000259" key="8">
    <source>
        <dbReference type="PROSITE" id="PS50994"/>
    </source>
</evidence>
<dbReference type="InterPro" id="IPR054722">
    <property type="entry name" value="PolX-like_BBD"/>
</dbReference>
<keyword evidence="5" id="KW-0863">Zinc-finger</keyword>
<evidence type="ECO:0000313" key="9">
    <source>
        <dbReference type="EMBL" id="KAI0498246.1"/>
    </source>
</evidence>
<feature type="region of interest" description="Disordered" evidence="6">
    <location>
        <begin position="268"/>
        <end position="299"/>
    </location>
</feature>
<dbReference type="EMBL" id="JAGYWB010000015">
    <property type="protein sequence ID" value="KAI0498246.1"/>
    <property type="molecule type" value="Genomic_DNA"/>
</dbReference>
<dbReference type="AlphaFoldDB" id="A0A8T3ANS3"/>
<feature type="compositionally biased region" description="Polar residues" evidence="6">
    <location>
        <begin position="781"/>
        <end position="795"/>
    </location>
</feature>
<dbReference type="InterPro" id="IPR001584">
    <property type="entry name" value="Integrase_cat-core"/>
</dbReference>
<dbReference type="Pfam" id="PF13976">
    <property type="entry name" value="gag_pre-integrs"/>
    <property type="match status" value="1"/>
</dbReference>
<dbReference type="Pfam" id="PF07727">
    <property type="entry name" value="RVT_2"/>
    <property type="match status" value="1"/>
</dbReference>
<dbReference type="PANTHER" id="PTHR42648">
    <property type="entry name" value="TRANSPOSASE, PUTATIVE-RELATED"/>
    <property type="match status" value="1"/>
</dbReference>
<dbReference type="SUPFAM" id="SSF53098">
    <property type="entry name" value="Ribonuclease H-like"/>
    <property type="match status" value="1"/>
</dbReference>
<dbReference type="GO" id="GO:0004190">
    <property type="term" value="F:aspartic-type endopeptidase activity"/>
    <property type="evidence" value="ECO:0007669"/>
    <property type="project" value="UniProtKB-KW"/>
</dbReference>
<dbReference type="Proteomes" id="UP000829196">
    <property type="component" value="Unassembled WGS sequence"/>
</dbReference>